<gene>
    <name evidence="8" type="ORF">BX592_1275</name>
</gene>
<dbReference type="GO" id="GO:0009279">
    <property type="term" value="C:cell outer membrane"/>
    <property type="evidence" value="ECO:0007669"/>
    <property type="project" value="UniProtKB-SubCell"/>
</dbReference>
<dbReference type="InterPro" id="IPR032831">
    <property type="entry name" value="LptM_cons"/>
</dbReference>
<dbReference type="Pfam" id="PF13627">
    <property type="entry name" value="LptM_cons"/>
    <property type="match status" value="1"/>
</dbReference>
<dbReference type="NCBIfam" id="NF047847">
    <property type="entry name" value="SS_mature_LptM"/>
    <property type="match status" value="1"/>
</dbReference>
<feature type="region of interest" description="Disordered" evidence="7">
    <location>
        <begin position="26"/>
        <end position="105"/>
    </location>
</feature>
<evidence type="ECO:0000256" key="3">
    <source>
        <dbReference type="ARBA" id="ARBA00023136"/>
    </source>
</evidence>
<evidence type="ECO:0000256" key="2">
    <source>
        <dbReference type="ARBA" id="ARBA00022729"/>
    </source>
</evidence>
<keyword evidence="2" id="KW-0732">Signal</keyword>
<protein>
    <submittedName>
        <fullName evidence="8">Putative lipoprotein</fullName>
    </submittedName>
</protein>
<dbReference type="AlphaFoldDB" id="A0A4R8LB38"/>
<evidence type="ECO:0000256" key="5">
    <source>
        <dbReference type="ARBA" id="ARBA00023237"/>
    </source>
</evidence>
<dbReference type="RefSeq" id="WP_134196419.1">
    <property type="nucleotide sequence ID" value="NZ_JBHLUW010000052.1"/>
</dbReference>
<keyword evidence="6 8" id="KW-0449">Lipoprotein</keyword>
<name>A0A4R8LB38_9BURK</name>
<dbReference type="EMBL" id="SORE01000027">
    <property type="protein sequence ID" value="TDY40126.1"/>
    <property type="molecule type" value="Genomic_DNA"/>
</dbReference>
<keyword evidence="5" id="KW-0998">Cell outer membrane</keyword>
<accession>A0A4R8LB38</accession>
<comment type="subcellular location">
    <subcellularLocation>
        <location evidence="1">Cell outer membrane</location>
        <topology evidence="1">Lipid-anchor</topology>
    </subcellularLocation>
</comment>
<dbReference type="OrthoDB" id="9035120at2"/>
<keyword evidence="4" id="KW-0564">Palmitate</keyword>
<keyword evidence="9" id="KW-1185">Reference proteome</keyword>
<proteinExistence type="predicted"/>
<evidence type="ECO:0000313" key="9">
    <source>
        <dbReference type="Proteomes" id="UP000295509"/>
    </source>
</evidence>
<keyword evidence="3" id="KW-0472">Membrane</keyword>
<comment type="caution">
    <text evidence="8">The sequence shown here is derived from an EMBL/GenBank/DDBJ whole genome shotgun (WGS) entry which is preliminary data.</text>
</comment>
<evidence type="ECO:0000256" key="7">
    <source>
        <dbReference type="SAM" id="MobiDB-lite"/>
    </source>
</evidence>
<reference evidence="8 9" key="1">
    <citation type="submission" date="2019-03" db="EMBL/GenBank/DDBJ databases">
        <title>Genomic Encyclopedia of Type Strains, Phase III (KMG-III): the genomes of soil and plant-associated and newly described type strains.</title>
        <authorList>
            <person name="Whitman W."/>
        </authorList>
    </citation>
    <scope>NUCLEOTIDE SEQUENCE [LARGE SCALE GENOMIC DNA]</scope>
    <source>
        <strain evidence="8 9">LMG 29544</strain>
    </source>
</reference>
<organism evidence="8 9">
    <name type="scientific">Paraburkholderia rhizosphaerae</name>
    <dbReference type="NCBI Taxonomy" id="480658"/>
    <lineage>
        <taxon>Bacteria</taxon>
        <taxon>Pseudomonadati</taxon>
        <taxon>Pseudomonadota</taxon>
        <taxon>Betaproteobacteria</taxon>
        <taxon>Burkholderiales</taxon>
        <taxon>Burkholderiaceae</taxon>
        <taxon>Paraburkholderia</taxon>
    </lineage>
</organism>
<sequence>MRAVSRMSAIVAALSILAAGALTGCGQRGPLYLPTVPPLPPKPQQQTQPPSPEDVKPSPETASSSIPDTSGEPFALSPDDTMQTPASGTATPMPQRPASDVPQAQ</sequence>
<evidence type="ECO:0000256" key="4">
    <source>
        <dbReference type="ARBA" id="ARBA00023139"/>
    </source>
</evidence>
<feature type="compositionally biased region" description="Polar residues" evidence="7">
    <location>
        <begin position="80"/>
        <end position="92"/>
    </location>
</feature>
<evidence type="ECO:0000256" key="6">
    <source>
        <dbReference type="ARBA" id="ARBA00023288"/>
    </source>
</evidence>
<dbReference type="PROSITE" id="PS51257">
    <property type="entry name" value="PROKAR_LIPOPROTEIN"/>
    <property type="match status" value="1"/>
</dbReference>
<evidence type="ECO:0000256" key="1">
    <source>
        <dbReference type="ARBA" id="ARBA00004459"/>
    </source>
</evidence>
<dbReference type="Proteomes" id="UP000295509">
    <property type="component" value="Unassembled WGS sequence"/>
</dbReference>
<evidence type="ECO:0000313" key="8">
    <source>
        <dbReference type="EMBL" id="TDY40126.1"/>
    </source>
</evidence>